<evidence type="ECO:0000256" key="1">
    <source>
        <dbReference type="PROSITE-ProRule" id="PRU00169"/>
    </source>
</evidence>
<dbReference type="RefSeq" id="WP_244619550.1">
    <property type="nucleotide sequence ID" value="NZ_BJYZ01000015.1"/>
</dbReference>
<dbReference type="PROSITE" id="PS51832">
    <property type="entry name" value="HD_GYP"/>
    <property type="match status" value="1"/>
</dbReference>
<dbReference type="PANTHER" id="PTHR45228">
    <property type="entry name" value="CYCLIC DI-GMP PHOSPHODIESTERASE TM_0186-RELATED"/>
    <property type="match status" value="1"/>
</dbReference>
<evidence type="ECO:0000259" key="2">
    <source>
        <dbReference type="PROSITE" id="PS50110"/>
    </source>
</evidence>
<sequence length="329" mass="36630">MTDMTLLIVDDSPADRLLMSRYAEAVGDVHVRTASSAQEALTSCEEQGVDLVVTDFMMPGMDGMAFVSRLRSMPNMTDVPIVMVTTNADTGLRRDALLNGVMDFLSKPVDRIEFVARCRNLLALRASSIRLREEAASELIMRLSRSMDSRDSETGAHLERMARYAAVIAAAMGLSRQMQERIRMAAPMHDIGKVAVSDHILFKPGRYTDEEFEVMKQHTLHGYRILDDSASPLVRLAATIALSHHEKFDGSGYPQRLKGKDIPLAGRIVAIADVFDALTSARPYKEAWQVEEALDFLKANTGSHFDPDCMAAFFSSLPVILEIREEFRD</sequence>
<dbReference type="InterPro" id="IPR037522">
    <property type="entry name" value="HD_GYP_dom"/>
</dbReference>
<dbReference type="GO" id="GO:0008081">
    <property type="term" value="F:phosphoric diester hydrolase activity"/>
    <property type="evidence" value="ECO:0007669"/>
    <property type="project" value="UniProtKB-ARBA"/>
</dbReference>
<dbReference type="GO" id="GO:0000160">
    <property type="term" value="P:phosphorelay signal transduction system"/>
    <property type="evidence" value="ECO:0007669"/>
    <property type="project" value="InterPro"/>
</dbReference>
<feature type="domain" description="HD-GYP" evidence="4">
    <location>
        <begin position="132"/>
        <end position="329"/>
    </location>
</feature>
<keyword evidence="6" id="KW-1185">Reference proteome</keyword>
<name>A0A512DRX9_9PROT</name>
<dbReference type="PROSITE" id="PS51831">
    <property type="entry name" value="HD"/>
    <property type="match status" value="1"/>
</dbReference>
<feature type="domain" description="HD" evidence="3">
    <location>
        <begin position="154"/>
        <end position="278"/>
    </location>
</feature>
<organism evidence="5 6">
    <name type="scientific">Skermanella aerolata</name>
    <dbReference type="NCBI Taxonomy" id="393310"/>
    <lineage>
        <taxon>Bacteria</taxon>
        <taxon>Pseudomonadati</taxon>
        <taxon>Pseudomonadota</taxon>
        <taxon>Alphaproteobacteria</taxon>
        <taxon>Rhodospirillales</taxon>
        <taxon>Azospirillaceae</taxon>
        <taxon>Skermanella</taxon>
    </lineage>
</organism>
<dbReference type="PROSITE" id="PS50110">
    <property type="entry name" value="RESPONSE_REGULATORY"/>
    <property type="match status" value="1"/>
</dbReference>
<dbReference type="InterPro" id="IPR011006">
    <property type="entry name" value="CheY-like_superfamily"/>
</dbReference>
<evidence type="ECO:0000313" key="5">
    <source>
        <dbReference type="EMBL" id="GEO39242.1"/>
    </source>
</evidence>
<dbReference type="InterPro" id="IPR001789">
    <property type="entry name" value="Sig_transdc_resp-reg_receiver"/>
</dbReference>
<protein>
    <submittedName>
        <fullName evidence="5">Two-component system response regulator</fullName>
    </submittedName>
</protein>
<dbReference type="SMART" id="SM00448">
    <property type="entry name" value="REC"/>
    <property type="match status" value="1"/>
</dbReference>
<dbReference type="Pfam" id="PF13487">
    <property type="entry name" value="HD_5"/>
    <property type="match status" value="1"/>
</dbReference>
<dbReference type="EMBL" id="BJYZ01000015">
    <property type="protein sequence ID" value="GEO39242.1"/>
    <property type="molecule type" value="Genomic_DNA"/>
</dbReference>
<dbReference type="CDD" id="cd17551">
    <property type="entry name" value="REC_RpfG-like"/>
    <property type="match status" value="1"/>
</dbReference>
<feature type="modified residue" description="4-aspartylphosphate" evidence="1">
    <location>
        <position position="55"/>
    </location>
</feature>
<dbReference type="Gene3D" id="3.40.50.2300">
    <property type="match status" value="1"/>
</dbReference>
<feature type="domain" description="Response regulatory" evidence="2">
    <location>
        <begin position="5"/>
        <end position="122"/>
    </location>
</feature>
<comment type="caution">
    <text evidence="5">The sequence shown here is derived from an EMBL/GenBank/DDBJ whole genome shotgun (WGS) entry which is preliminary data.</text>
</comment>
<dbReference type="InterPro" id="IPR052020">
    <property type="entry name" value="Cyclic_di-GMP/3'3'-cGAMP_PDE"/>
</dbReference>
<keyword evidence="1" id="KW-0597">Phosphoprotein</keyword>
<dbReference type="Gene3D" id="1.10.3210.10">
    <property type="entry name" value="Hypothetical protein af1432"/>
    <property type="match status" value="1"/>
</dbReference>
<dbReference type="Proteomes" id="UP000321523">
    <property type="component" value="Unassembled WGS sequence"/>
</dbReference>
<dbReference type="SMART" id="SM00471">
    <property type="entry name" value="HDc"/>
    <property type="match status" value="1"/>
</dbReference>
<gene>
    <name evidence="5" type="primary">rpfG</name>
    <name evidence="5" type="ORF">SAE02_33900</name>
</gene>
<accession>A0A512DRX9</accession>
<evidence type="ECO:0000259" key="4">
    <source>
        <dbReference type="PROSITE" id="PS51832"/>
    </source>
</evidence>
<dbReference type="Pfam" id="PF00072">
    <property type="entry name" value="Response_reg"/>
    <property type="match status" value="1"/>
</dbReference>
<dbReference type="InterPro" id="IPR006674">
    <property type="entry name" value="HD_domain"/>
</dbReference>
<dbReference type="AlphaFoldDB" id="A0A512DRX9"/>
<dbReference type="SUPFAM" id="SSF109604">
    <property type="entry name" value="HD-domain/PDEase-like"/>
    <property type="match status" value="1"/>
</dbReference>
<dbReference type="PANTHER" id="PTHR45228:SF1">
    <property type="entry name" value="CYCLIC DI-GMP PHOSPHODIESTERASE TM_0186"/>
    <property type="match status" value="1"/>
</dbReference>
<dbReference type="InterPro" id="IPR003607">
    <property type="entry name" value="HD/PDEase_dom"/>
</dbReference>
<reference evidence="5 6" key="1">
    <citation type="submission" date="2019-07" db="EMBL/GenBank/DDBJ databases">
        <title>Whole genome shotgun sequence of Skermanella aerolata NBRC 106429.</title>
        <authorList>
            <person name="Hosoyama A."/>
            <person name="Uohara A."/>
            <person name="Ohji S."/>
            <person name="Ichikawa N."/>
        </authorList>
    </citation>
    <scope>NUCLEOTIDE SEQUENCE [LARGE SCALE GENOMIC DNA]</scope>
    <source>
        <strain evidence="5 6">NBRC 106429</strain>
    </source>
</reference>
<evidence type="ECO:0000259" key="3">
    <source>
        <dbReference type="PROSITE" id="PS51831"/>
    </source>
</evidence>
<dbReference type="CDD" id="cd00077">
    <property type="entry name" value="HDc"/>
    <property type="match status" value="1"/>
</dbReference>
<dbReference type="SUPFAM" id="SSF52172">
    <property type="entry name" value="CheY-like"/>
    <property type="match status" value="1"/>
</dbReference>
<evidence type="ECO:0000313" key="6">
    <source>
        <dbReference type="Proteomes" id="UP000321523"/>
    </source>
</evidence>
<proteinExistence type="predicted"/>